<evidence type="ECO:0000256" key="7">
    <source>
        <dbReference type="ARBA" id="ARBA00023264"/>
    </source>
</evidence>
<keyword evidence="4 10" id="KW-0808">Transferase</keyword>
<evidence type="ECO:0000313" key="11">
    <source>
        <dbReference type="EMBL" id="WLD56675.1"/>
    </source>
</evidence>
<dbReference type="EMBL" id="CP101717">
    <property type="protein sequence ID" value="WLD56675.1"/>
    <property type="molecule type" value="Genomic_DNA"/>
</dbReference>
<evidence type="ECO:0000256" key="1">
    <source>
        <dbReference type="ARBA" id="ARBA00001232"/>
    </source>
</evidence>
<dbReference type="GO" id="GO:0008654">
    <property type="term" value="P:phospholipid biosynthetic process"/>
    <property type="evidence" value="ECO:0007669"/>
    <property type="project" value="UniProtKB-KW"/>
</dbReference>
<dbReference type="SUPFAM" id="SSF53659">
    <property type="entry name" value="Isocitrate/Isopropylmalate dehydrogenase-like"/>
    <property type="match status" value="1"/>
</dbReference>
<dbReference type="PANTHER" id="PTHR30100">
    <property type="entry name" value="FATTY ACID/PHOSPHOLIPID SYNTHESIS PROTEIN PLSX"/>
    <property type="match status" value="1"/>
</dbReference>
<keyword evidence="2 10" id="KW-0963">Cytoplasm</keyword>
<comment type="similarity">
    <text evidence="10">Belongs to the PlsX family.</text>
</comment>
<comment type="catalytic activity">
    <reaction evidence="1 10">
        <text>a fatty acyl-[ACP] + phosphate = an acyl phosphate + holo-[ACP]</text>
        <dbReference type="Rhea" id="RHEA:42292"/>
        <dbReference type="Rhea" id="RHEA-COMP:9685"/>
        <dbReference type="Rhea" id="RHEA-COMP:14125"/>
        <dbReference type="ChEBI" id="CHEBI:43474"/>
        <dbReference type="ChEBI" id="CHEBI:59918"/>
        <dbReference type="ChEBI" id="CHEBI:64479"/>
        <dbReference type="ChEBI" id="CHEBI:138651"/>
        <dbReference type="EC" id="2.3.1.274"/>
    </reaction>
</comment>
<proteinExistence type="inferred from homology"/>
<dbReference type="Pfam" id="PF02504">
    <property type="entry name" value="FA_synthesis"/>
    <property type="match status" value="1"/>
</dbReference>
<evidence type="ECO:0000256" key="3">
    <source>
        <dbReference type="ARBA" id="ARBA00022516"/>
    </source>
</evidence>
<keyword evidence="6 10" id="KW-0594">Phospholipid biosynthesis</keyword>
<dbReference type="InterPro" id="IPR003664">
    <property type="entry name" value="FA_synthesis"/>
</dbReference>
<evidence type="ECO:0000256" key="8">
    <source>
        <dbReference type="ARBA" id="ARBA00024069"/>
    </source>
</evidence>
<sequence length="334" mass="36648">MIRLAVDMHGGDHGPAVVLSAALNFVEHYSDVHLCLFGDTRQVAAWQPTFAQYQNRVTWCHGQHYPQHESSLRQLLNAPEPDDALAMALRSAVSGSANEDTCAAIVTAADTRTLMIRARQCLGYREGVKRPALGAWIPGYTGPVLALDVGASVVADADDMLQSALMGHRFLKAHQYERTPRIGLLNIGHEAHKASQRLAAAHALFGQQDALDYRGYVEPRAVFANEVDMVITDGFTGNVMLKSMEATADYIKHRVFDVLTERWYGRMLGLLTARLFASDFASVNAERHNGAPLLGVNGWVVKSHGNAKAVAFGQALQQARHAVRLGVPERMWVE</sequence>
<dbReference type="HAMAP" id="MF_00019">
    <property type="entry name" value="PlsX"/>
    <property type="match status" value="1"/>
</dbReference>
<keyword evidence="3 10" id="KW-0444">Lipid biosynthesis</keyword>
<keyword evidence="7 10" id="KW-1208">Phospholipid metabolism</keyword>
<comment type="subunit">
    <text evidence="9 10">Homodimer. Probably interacts with PlsY.</text>
</comment>
<comment type="function">
    <text evidence="10">Catalyzes the reversible formation of acyl-phosphate (acyl-PO(4)) from acyl-[acyl-carrier-protein] (acyl-ACP). This enzyme utilizes acyl-ACP as fatty acyl donor, but not acyl-CoA.</text>
</comment>
<gene>
    <name evidence="10" type="primary">plsX</name>
    <name evidence="11" type="ORF">NFC81_07975</name>
</gene>
<dbReference type="GO" id="GO:0043811">
    <property type="term" value="F:phosphate:acyl-[acyl carrier protein] acyltransferase activity"/>
    <property type="evidence" value="ECO:0007669"/>
    <property type="project" value="UniProtKB-UniRule"/>
</dbReference>
<dbReference type="GO" id="GO:0005737">
    <property type="term" value="C:cytoplasm"/>
    <property type="evidence" value="ECO:0007669"/>
    <property type="project" value="UniProtKB-SubCell"/>
</dbReference>
<evidence type="ECO:0000256" key="10">
    <source>
        <dbReference type="HAMAP-Rule" id="MF_00019"/>
    </source>
</evidence>
<name>A0AB38YBC7_9GAMM</name>
<comment type="subcellular location">
    <subcellularLocation>
        <location evidence="10">Cytoplasm</location>
    </subcellularLocation>
    <text evidence="10">Associated with the membrane possibly through PlsY.</text>
</comment>
<dbReference type="PANTHER" id="PTHR30100:SF1">
    <property type="entry name" value="PHOSPHATE ACYLTRANSFERASE"/>
    <property type="match status" value="1"/>
</dbReference>
<dbReference type="GO" id="GO:0006633">
    <property type="term" value="P:fatty acid biosynthetic process"/>
    <property type="evidence" value="ECO:0007669"/>
    <property type="project" value="UniProtKB-UniRule"/>
</dbReference>
<organism evidence="11">
    <name type="scientific">Salinispirillum sp. LH 10-3-1</name>
    <dbReference type="NCBI Taxonomy" id="2952525"/>
    <lineage>
        <taxon>Bacteria</taxon>
        <taxon>Pseudomonadati</taxon>
        <taxon>Pseudomonadota</taxon>
        <taxon>Gammaproteobacteria</taxon>
        <taxon>Oceanospirillales</taxon>
        <taxon>Saccharospirillaceae</taxon>
        <taxon>Salinispirillum</taxon>
    </lineage>
</organism>
<protein>
    <recommendedName>
        <fullName evidence="8 10">Phosphate acyltransferase</fullName>
        <ecNumber evidence="8 10">2.3.1.274</ecNumber>
    </recommendedName>
    <alternativeName>
        <fullName evidence="10">Acyl-ACP phosphotransacylase</fullName>
    </alternativeName>
    <alternativeName>
        <fullName evidence="10">Acyl-[acyl-carrier-protein]--phosphate acyltransferase</fullName>
    </alternativeName>
    <alternativeName>
        <fullName evidence="10">Phosphate-acyl-ACP acyltransferase</fullName>
    </alternativeName>
</protein>
<evidence type="ECO:0000256" key="9">
    <source>
        <dbReference type="ARBA" id="ARBA00046608"/>
    </source>
</evidence>
<comment type="pathway">
    <text evidence="10">Lipid metabolism; phospholipid metabolism.</text>
</comment>
<dbReference type="InterPro" id="IPR012281">
    <property type="entry name" value="Phospholipid_synth_PlsX-like"/>
</dbReference>
<dbReference type="Gene3D" id="3.40.718.10">
    <property type="entry name" value="Isopropylmalate Dehydrogenase"/>
    <property type="match status" value="1"/>
</dbReference>
<dbReference type="EC" id="2.3.1.274" evidence="8 10"/>
<evidence type="ECO:0000256" key="2">
    <source>
        <dbReference type="ARBA" id="ARBA00022490"/>
    </source>
</evidence>
<dbReference type="RefSeq" id="WP_304993958.1">
    <property type="nucleotide sequence ID" value="NZ_CP101717.1"/>
</dbReference>
<accession>A0AB38YBC7</accession>
<dbReference type="AlphaFoldDB" id="A0AB38YBC7"/>
<keyword evidence="5 10" id="KW-0443">Lipid metabolism</keyword>
<evidence type="ECO:0000256" key="4">
    <source>
        <dbReference type="ARBA" id="ARBA00022679"/>
    </source>
</evidence>
<evidence type="ECO:0000256" key="5">
    <source>
        <dbReference type="ARBA" id="ARBA00023098"/>
    </source>
</evidence>
<dbReference type="PIRSF" id="PIRSF002465">
    <property type="entry name" value="Phsphlp_syn_PlsX"/>
    <property type="match status" value="1"/>
</dbReference>
<evidence type="ECO:0000256" key="6">
    <source>
        <dbReference type="ARBA" id="ARBA00023209"/>
    </source>
</evidence>
<reference evidence="11" key="1">
    <citation type="submission" date="2022-07" db="EMBL/GenBank/DDBJ databases">
        <title>Complete genome sequence of Salinispirillum sp. LH10-3-1 capable of multiple carbohydrate inversion isolated from a soda lake.</title>
        <authorList>
            <person name="Liu J."/>
            <person name="Zhai Y."/>
            <person name="Zhang H."/>
            <person name="Yang H."/>
            <person name="Qu J."/>
            <person name="Li J."/>
        </authorList>
    </citation>
    <scope>NUCLEOTIDE SEQUENCE</scope>
    <source>
        <strain evidence="11">LH 10-3-1</strain>
    </source>
</reference>